<dbReference type="InterPro" id="IPR001910">
    <property type="entry name" value="Inosine/uridine_hydrolase_dom"/>
</dbReference>
<dbReference type="InterPro" id="IPR036452">
    <property type="entry name" value="Ribo_hydro-like"/>
</dbReference>
<dbReference type="SUPFAM" id="SSF53590">
    <property type="entry name" value="Nucleoside hydrolase"/>
    <property type="match status" value="1"/>
</dbReference>
<dbReference type="GO" id="GO:0006152">
    <property type="term" value="P:purine nucleoside catabolic process"/>
    <property type="evidence" value="ECO:0007669"/>
    <property type="project" value="TreeGrafter"/>
</dbReference>
<gene>
    <name evidence="4" type="ORF">IMF26_01580</name>
</gene>
<dbReference type="InterPro" id="IPR015910">
    <property type="entry name" value="I/U_nuclsd_hydro_CS"/>
</dbReference>
<reference evidence="4" key="1">
    <citation type="submission" date="2020-10" db="EMBL/GenBank/DDBJ databases">
        <authorList>
            <person name="Kadnikov V."/>
            <person name="Beletsky A.V."/>
            <person name="Mardanov A.V."/>
            <person name="Karnachuk O.V."/>
            <person name="Ravin N.V."/>
        </authorList>
    </citation>
    <scope>NUCLEOTIDE SEQUENCE</scope>
    <source>
        <strain evidence="4">Bu02</strain>
    </source>
</reference>
<evidence type="ECO:0000259" key="3">
    <source>
        <dbReference type="Pfam" id="PF01156"/>
    </source>
</evidence>
<keyword evidence="1 4" id="KW-0378">Hydrolase</keyword>
<dbReference type="PANTHER" id="PTHR12304:SF4">
    <property type="entry name" value="URIDINE NUCLEOSIDASE"/>
    <property type="match status" value="1"/>
</dbReference>
<evidence type="ECO:0000256" key="1">
    <source>
        <dbReference type="ARBA" id="ARBA00022801"/>
    </source>
</evidence>
<dbReference type="GO" id="GO:0008477">
    <property type="term" value="F:purine nucleosidase activity"/>
    <property type="evidence" value="ECO:0007669"/>
    <property type="project" value="TreeGrafter"/>
</dbReference>
<dbReference type="AlphaFoldDB" id="A0AAT9LCJ2"/>
<protein>
    <submittedName>
        <fullName evidence="4">Nucleoside hydrolase</fullName>
    </submittedName>
</protein>
<keyword evidence="2" id="KW-0326">Glycosidase</keyword>
<dbReference type="EMBL" id="CP062796">
    <property type="protein sequence ID" value="QUL98799.1"/>
    <property type="molecule type" value="Genomic_DNA"/>
</dbReference>
<dbReference type="PANTHER" id="PTHR12304">
    <property type="entry name" value="INOSINE-URIDINE PREFERRING NUCLEOSIDE HYDROLASE"/>
    <property type="match status" value="1"/>
</dbReference>
<evidence type="ECO:0000313" key="4">
    <source>
        <dbReference type="EMBL" id="QUL98799.1"/>
    </source>
</evidence>
<dbReference type="PROSITE" id="PS01247">
    <property type="entry name" value="IUNH"/>
    <property type="match status" value="1"/>
</dbReference>
<organism evidence="4">
    <name type="scientific">Candidatus Fermentithermobacillus carboniphilus</name>
    <dbReference type="NCBI Taxonomy" id="3085328"/>
    <lineage>
        <taxon>Bacteria</taxon>
        <taxon>Bacillati</taxon>
        <taxon>Bacillota</taxon>
        <taxon>Candidatus Fermentithermobacillia</taxon>
        <taxon>Candidatus Fermentithermobacillales</taxon>
        <taxon>Candidatus Fermentithermobacillaceae</taxon>
        <taxon>Candidatus Fermentithermobacillus</taxon>
    </lineage>
</organism>
<proteinExistence type="predicted"/>
<dbReference type="Gene3D" id="3.90.245.10">
    <property type="entry name" value="Ribonucleoside hydrolase-like"/>
    <property type="match status" value="1"/>
</dbReference>
<reference evidence="4" key="2">
    <citation type="journal article" date="2023" name="Biology">
        <title>Prokaryotic Life Associated with Coal-Fire Gas Vents Revealed by Metagenomics.</title>
        <authorList>
            <person name="Kadnikov V.V."/>
            <person name="Mardanov A.V."/>
            <person name="Beletsky A.V."/>
            <person name="Karnachuk O.V."/>
            <person name="Ravin N.V."/>
        </authorList>
    </citation>
    <scope>NUCLEOTIDE SEQUENCE</scope>
    <source>
        <strain evidence="4">Bu02</strain>
    </source>
</reference>
<dbReference type="Pfam" id="PF01156">
    <property type="entry name" value="IU_nuc_hydro"/>
    <property type="match status" value="1"/>
</dbReference>
<dbReference type="GO" id="GO:0005829">
    <property type="term" value="C:cytosol"/>
    <property type="evidence" value="ECO:0007669"/>
    <property type="project" value="TreeGrafter"/>
</dbReference>
<evidence type="ECO:0000256" key="2">
    <source>
        <dbReference type="ARBA" id="ARBA00023295"/>
    </source>
</evidence>
<dbReference type="CDD" id="cd02651">
    <property type="entry name" value="nuc_hydro_IU_UC_XIUA"/>
    <property type="match status" value="1"/>
</dbReference>
<name>A0AAT9LCJ2_9FIRM</name>
<dbReference type="InterPro" id="IPR023186">
    <property type="entry name" value="IUNH"/>
</dbReference>
<accession>A0AAT9LCJ2</accession>
<dbReference type="KEGG" id="fcz:IMF26_01580"/>
<sequence>MNEVTDSKRIPVLIDCDPGHDDAVALILAFGSQRLDVLGVSTVAGNSTGLNTYRNARKILSFIGADVEVAKGAEKPILRPLVIAPNVHGESGLDGPMLPEPEPKRPPRAAIDLITDTLLTFPGKVTLVPTGPLTNIAIALLARPQIKDKIDRIVLMGGAALEGNWTPAAEFNIYVDPEAARIVFESGVPITMIGLDVTHKALIYPDEVEALRKSGRVGRVVAELMDFYSIFYRQQGFKGNPIHDAVAVAAVFEPDIVTTRYLHVDIETSGEFTVGRTVVDFSGVTGKSPNCHVALGLDRERFIKLIFDAVNTLEKKVADR</sequence>
<dbReference type="GO" id="GO:0045437">
    <property type="term" value="F:uridine nucleosidase activity"/>
    <property type="evidence" value="ECO:0007669"/>
    <property type="project" value="UniProtKB-ARBA"/>
</dbReference>
<feature type="domain" description="Inosine/uridine-preferring nucleoside hydrolase" evidence="3">
    <location>
        <begin position="12"/>
        <end position="303"/>
    </location>
</feature>